<dbReference type="OrthoDB" id="9132167at2"/>
<dbReference type="PATRIC" id="fig|1703.6.peg.2261"/>
<proteinExistence type="predicted"/>
<dbReference type="GO" id="GO:0032259">
    <property type="term" value="P:methylation"/>
    <property type="evidence" value="ECO:0007669"/>
    <property type="project" value="UniProtKB-KW"/>
</dbReference>
<evidence type="ECO:0000313" key="5">
    <source>
        <dbReference type="Proteomes" id="UP000031488"/>
    </source>
</evidence>
<dbReference type="RefSeq" id="WP_039210585.1">
    <property type="nucleotide sequence ID" value="NZ_CP014869.1"/>
</dbReference>
<dbReference type="GO" id="GO:0006281">
    <property type="term" value="P:DNA repair"/>
    <property type="evidence" value="ECO:0007669"/>
    <property type="project" value="InterPro"/>
</dbReference>
<reference evidence="3" key="2">
    <citation type="submission" date="2016-03" db="EMBL/GenBank/DDBJ databases">
        <authorList>
            <person name="Zhu Y."/>
            <person name="Sun C."/>
        </authorList>
    </citation>
    <scope>NUCLEOTIDE SEQUENCE</scope>
    <source>
        <strain evidence="3">BS258</strain>
    </source>
</reference>
<feature type="domain" description="Methylated-DNA-[protein]-cysteine S-methyltransferase DNA binding" evidence="2">
    <location>
        <begin position="7"/>
        <end position="62"/>
    </location>
</feature>
<dbReference type="PANTHER" id="PTHR42942">
    <property type="entry name" value="6-O-METHYLGUANINE DNA METHYLTRANSFERASE"/>
    <property type="match status" value="1"/>
</dbReference>
<dbReference type="PANTHER" id="PTHR42942:SF1">
    <property type="entry name" value="ALKYLTRANSFERASE-LIKE PROTEIN 1"/>
    <property type="match status" value="1"/>
</dbReference>
<evidence type="ECO:0000313" key="3">
    <source>
        <dbReference type="EMBL" id="AMT93711.1"/>
    </source>
</evidence>
<organism evidence="4 5">
    <name type="scientific">Brevibacterium linens</name>
    <dbReference type="NCBI Taxonomy" id="1703"/>
    <lineage>
        <taxon>Bacteria</taxon>
        <taxon>Bacillati</taxon>
        <taxon>Actinomycetota</taxon>
        <taxon>Actinomycetes</taxon>
        <taxon>Micrococcales</taxon>
        <taxon>Brevibacteriaceae</taxon>
        <taxon>Brevibacterium</taxon>
    </lineage>
</organism>
<dbReference type="Pfam" id="PF01035">
    <property type="entry name" value="DNA_binding_1"/>
    <property type="match status" value="1"/>
</dbReference>
<dbReference type="EMBL" id="JTJZ01000020">
    <property type="protein sequence ID" value="KHS51813.1"/>
    <property type="molecule type" value="Genomic_DNA"/>
</dbReference>
<accession>A0A0B9AR19</accession>
<name>A0A0B9AR19_BRELN</name>
<keyword evidence="5" id="KW-1185">Reference proteome</keyword>
<reference evidence="4 5" key="1">
    <citation type="submission" date="2014-11" db="EMBL/GenBank/DDBJ databases">
        <title>Draft Genome Sequence of Brevibacterium linens AE038-8.</title>
        <authorList>
            <person name="Maizel D."/>
            <person name="Utturkar S.M."/>
            <person name="Brown S.D."/>
            <person name="Ferrero M."/>
            <person name="Rosen B.P."/>
        </authorList>
    </citation>
    <scope>NUCLEOTIDE SEQUENCE [LARGE SCALE GENOMIC DNA]</scope>
    <source>
        <strain evidence="4 5">AE038-8</strain>
    </source>
</reference>
<dbReference type="SUPFAM" id="SSF46767">
    <property type="entry name" value="Methylated DNA-protein cysteine methyltransferase, C-terminal domain"/>
    <property type="match status" value="1"/>
</dbReference>
<dbReference type="Proteomes" id="UP000075950">
    <property type="component" value="Chromosome"/>
</dbReference>
<dbReference type="Proteomes" id="UP000031488">
    <property type="component" value="Unassembled WGS sequence"/>
</dbReference>
<evidence type="ECO:0000256" key="1">
    <source>
        <dbReference type="ARBA" id="ARBA00022763"/>
    </source>
</evidence>
<dbReference type="AlphaFoldDB" id="A0A0B9AR19"/>
<dbReference type="InterPro" id="IPR036388">
    <property type="entry name" value="WH-like_DNA-bd_sf"/>
</dbReference>
<dbReference type="EMBL" id="CP014869">
    <property type="protein sequence ID" value="AMT93711.1"/>
    <property type="molecule type" value="Genomic_DNA"/>
</dbReference>
<dbReference type="KEGG" id="bly:A2T55_07910"/>
<keyword evidence="4" id="KW-0808">Transferase</keyword>
<evidence type="ECO:0000313" key="6">
    <source>
        <dbReference type="Proteomes" id="UP000075950"/>
    </source>
</evidence>
<dbReference type="InterPro" id="IPR036217">
    <property type="entry name" value="MethylDNA_cys_MeTrfase_DNAb"/>
</dbReference>
<dbReference type="Gene3D" id="1.10.10.10">
    <property type="entry name" value="Winged helix-like DNA-binding domain superfamily/Winged helix DNA-binding domain"/>
    <property type="match status" value="1"/>
</dbReference>
<dbReference type="InterPro" id="IPR052520">
    <property type="entry name" value="ATL_DNA_repair"/>
</dbReference>
<evidence type="ECO:0000259" key="2">
    <source>
        <dbReference type="Pfam" id="PF01035"/>
    </source>
</evidence>
<gene>
    <name evidence="3" type="ORF">A2T55_07910</name>
    <name evidence="4" type="ORF">AE0388_2363</name>
</gene>
<keyword evidence="1" id="KW-0227">DNA damage</keyword>
<dbReference type="InterPro" id="IPR014048">
    <property type="entry name" value="MethylDNA_cys_MeTrfase_DNA-bd"/>
</dbReference>
<keyword evidence="4" id="KW-0489">Methyltransferase</keyword>
<dbReference type="GO" id="GO:0008168">
    <property type="term" value="F:methyltransferase activity"/>
    <property type="evidence" value="ECO:0007669"/>
    <property type="project" value="UniProtKB-KW"/>
</dbReference>
<reference evidence="6" key="3">
    <citation type="submission" date="2016-03" db="EMBL/GenBank/DDBJ databases">
        <authorList>
            <person name="Ploux O."/>
        </authorList>
    </citation>
    <scope>NUCLEOTIDE SEQUENCE [LARGE SCALE GENOMIC DNA]</scope>
    <source>
        <strain evidence="6">BS258</strain>
    </source>
</reference>
<evidence type="ECO:0000313" key="4">
    <source>
        <dbReference type="EMBL" id="KHS51813.1"/>
    </source>
</evidence>
<accession>A0A142NNX5</accession>
<sequence>MDEIAVERVLRIVELVPAARVVAYGTVGAVADCSPRYVGRVMREFGSNVTWWRVVNAAGILPPEIFARARIHWEDEGTPHSHDRVERVAFVDVDELDELWRTHGIEPKCG</sequence>
<protein>
    <submittedName>
        <fullName evidence="3">DNA methyltransferase</fullName>
    </submittedName>
    <submittedName>
        <fullName evidence="4">Methylated-DNA-(Protein)-cysteine S-methyltransferase DNA binding protein</fullName>
    </submittedName>
</protein>